<protein>
    <submittedName>
        <fullName evidence="3">SDR family oxidoreductase</fullName>
    </submittedName>
</protein>
<dbReference type="Pfam" id="PF13561">
    <property type="entry name" value="adh_short_C2"/>
    <property type="match status" value="1"/>
</dbReference>
<reference evidence="4" key="1">
    <citation type="journal article" date="2019" name="Int. J. Syst. Evol. Microbiol.">
        <title>The Global Catalogue of Microorganisms (GCM) 10K type strain sequencing project: providing services to taxonomists for standard genome sequencing and annotation.</title>
        <authorList>
            <consortium name="The Broad Institute Genomics Platform"/>
            <consortium name="The Broad Institute Genome Sequencing Center for Infectious Disease"/>
            <person name="Wu L."/>
            <person name="Ma J."/>
        </authorList>
    </citation>
    <scope>NUCLEOTIDE SEQUENCE [LARGE SCALE GENOMIC DNA]</scope>
    <source>
        <strain evidence="4">JCM 17906</strain>
    </source>
</reference>
<sequence length="256" mass="25875">MIGEVEVSFENRVVVVTGAAGGFGSAISEGFGAAGAHVVVSDVDIPGAEKVAASLPSALAIGADVTDPEAMRSLVDAAVGTYGRVDIMVNNAGLPHLAAPMIEMSVEEVDAQLAVNVRSVFLGCKFAVPAMRRTAGGGVIVNVASIAGRRPRPGMTVYNATKGAVITLTRGLAGELAPDVRVNALNPVVSETGFIKNSMGVDTLSEEARAQLVAGIPMGRTAVPTDVANAAVYLASDQAGFLTGVCLDVDGGRSIA</sequence>
<dbReference type="PROSITE" id="PS00061">
    <property type="entry name" value="ADH_SHORT"/>
    <property type="match status" value="1"/>
</dbReference>
<name>A0ABP8RVG1_9PSEU</name>
<dbReference type="InterPro" id="IPR002347">
    <property type="entry name" value="SDR_fam"/>
</dbReference>
<dbReference type="PRINTS" id="PR00081">
    <property type="entry name" value="GDHRDH"/>
</dbReference>
<evidence type="ECO:0000313" key="3">
    <source>
        <dbReference type="EMBL" id="GAA4548639.1"/>
    </source>
</evidence>
<dbReference type="Proteomes" id="UP001501598">
    <property type="component" value="Unassembled WGS sequence"/>
</dbReference>
<gene>
    <name evidence="3" type="ORF">GCM10023175_35380</name>
</gene>
<dbReference type="PRINTS" id="PR00080">
    <property type="entry name" value="SDRFAMILY"/>
</dbReference>
<dbReference type="NCBIfam" id="NF005559">
    <property type="entry name" value="PRK07231.1"/>
    <property type="match status" value="1"/>
</dbReference>
<accession>A0ABP8RVG1</accession>
<evidence type="ECO:0000313" key="4">
    <source>
        <dbReference type="Proteomes" id="UP001501598"/>
    </source>
</evidence>
<dbReference type="EMBL" id="BAABGT010000040">
    <property type="protein sequence ID" value="GAA4548639.1"/>
    <property type="molecule type" value="Genomic_DNA"/>
</dbReference>
<dbReference type="PANTHER" id="PTHR43639:SF1">
    <property type="entry name" value="SHORT-CHAIN DEHYDROGENASE_REDUCTASE FAMILY PROTEIN"/>
    <property type="match status" value="1"/>
</dbReference>
<dbReference type="SUPFAM" id="SSF51735">
    <property type="entry name" value="NAD(P)-binding Rossmann-fold domains"/>
    <property type="match status" value="1"/>
</dbReference>
<evidence type="ECO:0000256" key="1">
    <source>
        <dbReference type="ARBA" id="ARBA00006484"/>
    </source>
</evidence>
<comment type="similarity">
    <text evidence="1">Belongs to the short-chain dehydrogenases/reductases (SDR) family.</text>
</comment>
<proteinExistence type="inferred from homology"/>
<keyword evidence="2" id="KW-0560">Oxidoreductase</keyword>
<dbReference type="PANTHER" id="PTHR43639">
    <property type="entry name" value="OXIDOREDUCTASE, SHORT-CHAIN DEHYDROGENASE/REDUCTASE FAMILY (AFU_ORTHOLOGUE AFUA_5G02870)"/>
    <property type="match status" value="1"/>
</dbReference>
<comment type="caution">
    <text evidence="3">The sequence shown here is derived from an EMBL/GenBank/DDBJ whole genome shotgun (WGS) entry which is preliminary data.</text>
</comment>
<organism evidence="3 4">
    <name type="scientific">Pseudonocardia xishanensis</name>
    <dbReference type="NCBI Taxonomy" id="630995"/>
    <lineage>
        <taxon>Bacteria</taxon>
        <taxon>Bacillati</taxon>
        <taxon>Actinomycetota</taxon>
        <taxon>Actinomycetes</taxon>
        <taxon>Pseudonocardiales</taxon>
        <taxon>Pseudonocardiaceae</taxon>
        <taxon>Pseudonocardia</taxon>
    </lineage>
</organism>
<dbReference type="Gene3D" id="3.40.50.720">
    <property type="entry name" value="NAD(P)-binding Rossmann-like Domain"/>
    <property type="match status" value="1"/>
</dbReference>
<dbReference type="RefSeq" id="WP_345419286.1">
    <property type="nucleotide sequence ID" value="NZ_BAABGT010000040.1"/>
</dbReference>
<evidence type="ECO:0000256" key="2">
    <source>
        <dbReference type="ARBA" id="ARBA00023002"/>
    </source>
</evidence>
<dbReference type="InterPro" id="IPR020904">
    <property type="entry name" value="Sc_DH/Rdtase_CS"/>
</dbReference>
<dbReference type="InterPro" id="IPR036291">
    <property type="entry name" value="NAD(P)-bd_dom_sf"/>
</dbReference>
<keyword evidence="4" id="KW-1185">Reference proteome</keyword>